<proteinExistence type="predicted"/>
<sequence>MESLSDPEVKVSVLMELAGLCDRMNDHDAAIRHRVRALAESERYESPGMTRLQHEVAEALGISLPA</sequence>
<comment type="caution">
    <text evidence="1">The sequence shown here is derived from an EMBL/GenBank/DDBJ whole genome shotgun (WGS) entry which is preliminary data.</text>
</comment>
<name>A0ABX1FCD8_9PSEU</name>
<dbReference type="Proteomes" id="UP001515943">
    <property type="component" value="Unassembled WGS sequence"/>
</dbReference>
<evidence type="ECO:0000313" key="2">
    <source>
        <dbReference type="Proteomes" id="UP001515943"/>
    </source>
</evidence>
<protein>
    <submittedName>
        <fullName evidence="1">Uncharacterized protein</fullName>
    </submittedName>
</protein>
<dbReference type="EMBL" id="VSRL01000016">
    <property type="protein sequence ID" value="NKE56616.1"/>
    <property type="molecule type" value="Genomic_DNA"/>
</dbReference>
<reference evidence="1 2" key="1">
    <citation type="submission" date="2019-08" db="EMBL/GenBank/DDBJ databases">
        <title>Lentzea from Indian Himalayas.</title>
        <authorList>
            <person name="Mandal S."/>
            <person name="Mallick Gupta A."/>
            <person name="Maiti P.K."/>
            <person name="Sarkar J."/>
            <person name="Mandal S."/>
        </authorList>
    </citation>
    <scope>NUCLEOTIDE SEQUENCE [LARGE SCALE GENOMIC DNA]</scope>
    <source>
        <strain evidence="1 2">PSKA42</strain>
    </source>
</reference>
<accession>A0ABX1FCD8</accession>
<organism evidence="1 2">
    <name type="scientific">Lentzea indica</name>
    <dbReference type="NCBI Taxonomy" id="2604800"/>
    <lineage>
        <taxon>Bacteria</taxon>
        <taxon>Bacillati</taxon>
        <taxon>Actinomycetota</taxon>
        <taxon>Actinomycetes</taxon>
        <taxon>Pseudonocardiales</taxon>
        <taxon>Pseudonocardiaceae</taxon>
        <taxon>Lentzea</taxon>
    </lineage>
</organism>
<evidence type="ECO:0000313" key="1">
    <source>
        <dbReference type="EMBL" id="NKE56616.1"/>
    </source>
</evidence>
<gene>
    <name evidence="1" type="ORF">FXN61_07130</name>
</gene>
<dbReference type="RefSeq" id="WP_167971467.1">
    <property type="nucleotide sequence ID" value="NZ_VSRL01000016.1"/>
</dbReference>
<keyword evidence="2" id="KW-1185">Reference proteome</keyword>